<dbReference type="CDD" id="cd11333">
    <property type="entry name" value="AmyAc_SI_OligoGlu_DGase"/>
    <property type="match status" value="1"/>
</dbReference>
<dbReference type="FunFam" id="3.20.20.80:FF:000064">
    <property type="entry name" value="Oligo-1,6-glucosidase"/>
    <property type="match status" value="1"/>
</dbReference>
<keyword evidence="2" id="KW-0378">Hydrolase</keyword>
<dbReference type="InterPro" id="IPR017853">
    <property type="entry name" value="GH"/>
</dbReference>
<feature type="compositionally biased region" description="Polar residues" evidence="4">
    <location>
        <begin position="16"/>
        <end position="31"/>
    </location>
</feature>
<dbReference type="Pfam" id="PF00128">
    <property type="entry name" value="Alpha-amylase"/>
    <property type="match status" value="1"/>
</dbReference>
<gene>
    <name evidence="6" type="ORF">DAD186_00800</name>
</gene>
<dbReference type="PANTHER" id="PTHR10357">
    <property type="entry name" value="ALPHA-AMYLASE FAMILY MEMBER"/>
    <property type="match status" value="1"/>
</dbReference>
<keyword evidence="3" id="KW-0326">Glycosidase</keyword>
<dbReference type="STRING" id="1630135.DAD186_00800"/>
<evidence type="ECO:0000256" key="1">
    <source>
        <dbReference type="ARBA" id="ARBA00008061"/>
    </source>
</evidence>
<dbReference type="AlphaFoldDB" id="A0A1B0ZFB8"/>
<accession>A0A1B0ZFB8</accession>
<dbReference type="SMART" id="SM00642">
    <property type="entry name" value="Aamy"/>
    <property type="match status" value="1"/>
</dbReference>
<dbReference type="GO" id="GO:0004556">
    <property type="term" value="F:alpha-amylase activity"/>
    <property type="evidence" value="ECO:0007669"/>
    <property type="project" value="TreeGrafter"/>
</dbReference>
<dbReference type="KEGG" id="dva:DAD186_00800"/>
<evidence type="ECO:0000313" key="7">
    <source>
        <dbReference type="Proteomes" id="UP000092596"/>
    </source>
</evidence>
<dbReference type="InterPro" id="IPR006047">
    <property type="entry name" value="GH13_cat_dom"/>
</dbReference>
<evidence type="ECO:0000256" key="4">
    <source>
        <dbReference type="SAM" id="MobiDB-lite"/>
    </source>
</evidence>
<feature type="region of interest" description="Disordered" evidence="4">
    <location>
        <begin position="1"/>
        <end position="38"/>
    </location>
</feature>
<evidence type="ECO:0000259" key="5">
    <source>
        <dbReference type="SMART" id="SM00642"/>
    </source>
</evidence>
<reference evidence="6 7" key="1">
    <citation type="submission" date="2015-06" db="EMBL/GenBank/DDBJ databases">
        <title>Investigation of pathophysiology for high-risk pregnancy and development of treatment modality based on it.</title>
        <authorList>
            <person name="Kim B.-C."/>
            <person name="Lim S."/>
        </authorList>
    </citation>
    <scope>NUCLEOTIDE SEQUENCE [LARGE SCALE GENOMIC DNA]</scope>
    <source>
        <strain evidence="6 7">AD1-86</strain>
    </source>
</reference>
<dbReference type="PANTHER" id="PTHR10357:SF179">
    <property type="entry name" value="NEUTRAL AND BASIC AMINO ACID TRANSPORT PROTEIN RBAT"/>
    <property type="match status" value="1"/>
</dbReference>
<dbReference type="FunFam" id="3.90.400.10:FF:000002">
    <property type="entry name" value="Sucrose isomerase"/>
    <property type="match status" value="1"/>
</dbReference>
<evidence type="ECO:0000313" key="6">
    <source>
        <dbReference type="EMBL" id="ANP26639.1"/>
    </source>
</evidence>
<dbReference type="InterPro" id="IPR045857">
    <property type="entry name" value="O16G_dom_2"/>
</dbReference>
<dbReference type="EMBL" id="CP012117">
    <property type="protein sequence ID" value="ANP26639.1"/>
    <property type="molecule type" value="Genomic_DNA"/>
</dbReference>
<comment type="similarity">
    <text evidence="1">Belongs to the glycosyl hydrolase 13 family.</text>
</comment>
<evidence type="ECO:0000256" key="3">
    <source>
        <dbReference type="ARBA" id="ARBA00023295"/>
    </source>
</evidence>
<dbReference type="Gene3D" id="3.90.400.10">
    <property type="entry name" value="Oligo-1,6-glucosidase, Domain 2"/>
    <property type="match status" value="1"/>
</dbReference>
<dbReference type="Proteomes" id="UP000092596">
    <property type="component" value="Chromosome"/>
</dbReference>
<dbReference type="Gene3D" id="3.20.20.80">
    <property type="entry name" value="Glycosidases"/>
    <property type="match status" value="1"/>
</dbReference>
<evidence type="ECO:0000256" key="2">
    <source>
        <dbReference type="ARBA" id="ARBA00022801"/>
    </source>
</evidence>
<dbReference type="SUPFAM" id="SSF51445">
    <property type="entry name" value="(Trans)glycosidases"/>
    <property type="match status" value="1"/>
</dbReference>
<dbReference type="PATRIC" id="fig|1630135.4.peg.82"/>
<organism evidence="6 7">
    <name type="scientific">Dermabacter vaginalis</name>
    <dbReference type="NCBI Taxonomy" id="1630135"/>
    <lineage>
        <taxon>Bacteria</taxon>
        <taxon>Bacillati</taxon>
        <taxon>Actinomycetota</taxon>
        <taxon>Actinomycetes</taxon>
        <taxon>Micrococcales</taxon>
        <taxon>Dermabacteraceae</taxon>
        <taxon>Dermabacter</taxon>
    </lineage>
</organism>
<proteinExistence type="inferred from homology"/>
<dbReference type="GO" id="GO:0009313">
    <property type="term" value="P:oligosaccharide catabolic process"/>
    <property type="evidence" value="ECO:0007669"/>
    <property type="project" value="TreeGrafter"/>
</dbReference>
<feature type="domain" description="Glycosyl hydrolase family 13 catalytic" evidence="5">
    <location>
        <begin position="82"/>
        <end position="501"/>
    </location>
</feature>
<sequence>MRSGGALGRGKRRTENPTGSPAGNSTDTTAPKTPAFPAGFLSWRKNLDYRGDMNDNLRPMPPLAHAPGADQPDWWKNGVVYQIYPRSFADANGDGIGDLRGIINHVDHLAALGIQTVWLSPIYPSPQDDNGYDIANYRDIEPMFGTLGDFDELIEKLHANGIRLVMDLVVNHSSDEHEWFLESRSSRENPKRDWYIWRDAREVEGLKPGERGTEPNNWDSAFSGPGWQWDEETEQFYLHMFSRKQPDLNWENPEVREAVYDMMRWWLDRGVDGFRMDVINLISKPEGLPDGPPTQDGLGSAFAMVMTGPRFHEFMQEMRREVFAKYPKTFVNVGETPGITAQDALLTSNPERGELEMVFQFEHVGLEHEGHKFNPSRPLPLHELAGNLARWDREVAEEGGWNSLYFENHDQPRSVSRWGDDDPAWRVRSAKALAGMLHAHRGTPYVYQGQELGQVNFPWERLEQFRDIEVLNYVRESEQFGHGSFGELLPGISDMNRDNARTPMPWTGVVDSGAGFGEGKPWIAVNPSAAEGVNAADQVGVEGSVFEFYRALIALRKSEPLLVSGGFELLGPVESMGEGLPGQSGPSRVWAVRRSAAGEGADASSLIAVANFSREAVELSSDVWPEGAEVVLSNVAEGERSGEQKLGGWEFALLKA</sequence>
<protein>
    <recommendedName>
        <fullName evidence="5">Glycosyl hydrolase family 13 catalytic domain-containing protein</fullName>
    </recommendedName>
</protein>
<name>A0A1B0ZFB8_9MICO</name>